<evidence type="ECO:0000256" key="1">
    <source>
        <dbReference type="SAM" id="Phobius"/>
    </source>
</evidence>
<evidence type="ECO:0000313" key="3">
    <source>
        <dbReference type="Proteomes" id="UP001302602"/>
    </source>
</evidence>
<sequence>MAPSRPQLWPEKSTADGLPAAYRFYEGPGKRLVGNPADDIPAFLRRELSLGGLADMLKHLWFAGAERPATPLHFHVAMGREIVIADRMDLHLLWTNKRKLFVKPIPRFLLDPDFCRSNLQCPDGCACYTPANTCRGIARKVALGFLNTYAYWKALTRELLRVHERDPDMVHPRFLRAELRLSHINTIHRFTRFLPFHPYVRGWHNYSSLFHDKLAWMATAAVFVALVLTAMQVGLATELLQTNTTFQQASYGFTVFAILGPICARSAWWP</sequence>
<comment type="caution">
    <text evidence="2">The sequence shown here is derived from an EMBL/GenBank/DDBJ whole genome shotgun (WGS) entry which is preliminary data.</text>
</comment>
<keyword evidence="1" id="KW-1133">Transmembrane helix</keyword>
<proteinExistence type="predicted"/>
<dbReference type="PANTHER" id="PTHR34414">
    <property type="entry name" value="HET DOMAIN-CONTAINING PROTEIN-RELATED"/>
    <property type="match status" value="1"/>
</dbReference>
<dbReference type="RefSeq" id="XP_062643587.1">
    <property type="nucleotide sequence ID" value="XM_062794930.1"/>
</dbReference>
<organism evidence="2 3">
    <name type="scientific">Parathielavia appendiculata</name>
    <dbReference type="NCBI Taxonomy" id="2587402"/>
    <lineage>
        <taxon>Eukaryota</taxon>
        <taxon>Fungi</taxon>
        <taxon>Dikarya</taxon>
        <taxon>Ascomycota</taxon>
        <taxon>Pezizomycotina</taxon>
        <taxon>Sordariomycetes</taxon>
        <taxon>Sordariomycetidae</taxon>
        <taxon>Sordariales</taxon>
        <taxon>Chaetomiaceae</taxon>
        <taxon>Parathielavia</taxon>
    </lineage>
</organism>
<dbReference type="InterPro" id="IPR046536">
    <property type="entry name" value="DUF6601"/>
</dbReference>
<name>A0AAN6Z0T6_9PEZI</name>
<keyword evidence="1" id="KW-0812">Transmembrane</keyword>
<dbReference type="EMBL" id="MU853244">
    <property type="protein sequence ID" value="KAK4119814.1"/>
    <property type="molecule type" value="Genomic_DNA"/>
</dbReference>
<dbReference type="Proteomes" id="UP001302602">
    <property type="component" value="Unassembled WGS sequence"/>
</dbReference>
<reference evidence="2" key="1">
    <citation type="journal article" date="2023" name="Mol. Phylogenet. Evol.">
        <title>Genome-scale phylogeny and comparative genomics of the fungal order Sordariales.</title>
        <authorList>
            <person name="Hensen N."/>
            <person name="Bonometti L."/>
            <person name="Westerberg I."/>
            <person name="Brannstrom I.O."/>
            <person name="Guillou S."/>
            <person name="Cros-Aarteil S."/>
            <person name="Calhoun S."/>
            <person name="Haridas S."/>
            <person name="Kuo A."/>
            <person name="Mondo S."/>
            <person name="Pangilinan J."/>
            <person name="Riley R."/>
            <person name="LaButti K."/>
            <person name="Andreopoulos B."/>
            <person name="Lipzen A."/>
            <person name="Chen C."/>
            <person name="Yan M."/>
            <person name="Daum C."/>
            <person name="Ng V."/>
            <person name="Clum A."/>
            <person name="Steindorff A."/>
            <person name="Ohm R.A."/>
            <person name="Martin F."/>
            <person name="Silar P."/>
            <person name="Natvig D.O."/>
            <person name="Lalanne C."/>
            <person name="Gautier V."/>
            <person name="Ament-Velasquez S.L."/>
            <person name="Kruys A."/>
            <person name="Hutchinson M.I."/>
            <person name="Powell A.J."/>
            <person name="Barry K."/>
            <person name="Miller A.N."/>
            <person name="Grigoriev I.V."/>
            <person name="Debuchy R."/>
            <person name="Gladieux P."/>
            <person name="Hiltunen Thoren M."/>
            <person name="Johannesson H."/>
        </authorList>
    </citation>
    <scope>NUCLEOTIDE SEQUENCE</scope>
    <source>
        <strain evidence="2">CBS 731.68</strain>
    </source>
</reference>
<dbReference type="PANTHER" id="PTHR34414:SF1">
    <property type="entry name" value="SUBTILISIN-LIKE SERINE PROTEASE"/>
    <property type="match status" value="1"/>
</dbReference>
<feature type="transmembrane region" description="Helical" evidence="1">
    <location>
        <begin position="214"/>
        <end position="237"/>
    </location>
</feature>
<keyword evidence="1" id="KW-0472">Membrane</keyword>
<evidence type="ECO:0000313" key="2">
    <source>
        <dbReference type="EMBL" id="KAK4119814.1"/>
    </source>
</evidence>
<keyword evidence="3" id="KW-1185">Reference proteome</keyword>
<reference evidence="2" key="2">
    <citation type="submission" date="2023-05" db="EMBL/GenBank/DDBJ databases">
        <authorList>
            <consortium name="Lawrence Berkeley National Laboratory"/>
            <person name="Steindorff A."/>
            <person name="Hensen N."/>
            <person name="Bonometti L."/>
            <person name="Westerberg I."/>
            <person name="Brannstrom I.O."/>
            <person name="Guillou S."/>
            <person name="Cros-Aarteil S."/>
            <person name="Calhoun S."/>
            <person name="Haridas S."/>
            <person name="Kuo A."/>
            <person name="Mondo S."/>
            <person name="Pangilinan J."/>
            <person name="Riley R."/>
            <person name="Labutti K."/>
            <person name="Andreopoulos B."/>
            <person name="Lipzen A."/>
            <person name="Chen C."/>
            <person name="Yanf M."/>
            <person name="Daum C."/>
            <person name="Ng V."/>
            <person name="Clum A."/>
            <person name="Ohm R."/>
            <person name="Martin F."/>
            <person name="Silar P."/>
            <person name="Natvig D."/>
            <person name="Lalanne C."/>
            <person name="Gautier V."/>
            <person name="Ament-Velasquez S.L."/>
            <person name="Kruys A."/>
            <person name="Hutchinson M.I."/>
            <person name="Powell A.J."/>
            <person name="Barry K."/>
            <person name="Miller A.N."/>
            <person name="Grigoriev I.V."/>
            <person name="Debuchy R."/>
            <person name="Gladieux P."/>
            <person name="Thoren M.H."/>
            <person name="Johannesson H."/>
        </authorList>
    </citation>
    <scope>NUCLEOTIDE SEQUENCE</scope>
    <source>
        <strain evidence="2">CBS 731.68</strain>
    </source>
</reference>
<dbReference type="Pfam" id="PF20246">
    <property type="entry name" value="DUF6601"/>
    <property type="match status" value="1"/>
</dbReference>
<dbReference type="GeneID" id="87831699"/>
<feature type="transmembrane region" description="Helical" evidence="1">
    <location>
        <begin position="249"/>
        <end position="268"/>
    </location>
</feature>
<dbReference type="AlphaFoldDB" id="A0AAN6Z0T6"/>
<accession>A0AAN6Z0T6</accession>
<gene>
    <name evidence="2" type="ORF">N657DRAFT_658791</name>
</gene>
<protein>
    <submittedName>
        <fullName evidence="2">Uncharacterized protein</fullName>
    </submittedName>
</protein>